<accession>A0A2G1QML3</accession>
<dbReference type="AlphaFoldDB" id="A0A2G1QML3"/>
<dbReference type="OrthoDB" id="7470735at2"/>
<dbReference type="SUPFAM" id="SSF54909">
    <property type="entry name" value="Dimeric alpha+beta barrel"/>
    <property type="match status" value="1"/>
</dbReference>
<protein>
    <recommendedName>
        <fullName evidence="3">EthD domain-containing protein</fullName>
    </recommendedName>
</protein>
<reference evidence="1 2" key="1">
    <citation type="submission" date="2017-10" db="EMBL/GenBank/DDBJ databases">
        <title>Sedimentibacterium mangrovi gen. nov., sp. nov., a novel member of family Phyllobacteriacea isolated from mangrove sediment.</title>
        <authorList>
            <person name="Liao H."/>
            <person name="Tian Y."/>
        </authorList>
    </citation>
    <scope>NUCLEOTIDE SEQUENCE [LARGE SCALE GENOMIC DNA]</scope>
    <source>
        <strain evidence="1 2">X9-2-2</strain>
    </source>
</reference>
<evidence type="ECO:0000313" key="2">
    <source>
        <dbReference type="Proteomes" id="UP000221168"/>
    </source>
</evidence>
<proteinExistence type="predicted"/>
<dbReference type="Gene3D" id="3.30.70.100">
    <property type="match status" value="1"/>
</dbReference>
<comment type="caution">
    <text evidence="1">The sequence shown here is derived from an EMBL/GenBank/DDBJ whole genome shotgun (WGS) entry which is preliminary data.</text>
</comment>
<evidence type="ECO:0000313" key="1">
    <source>
        <dbReference type="EMBL" id="PHP66777.1"/>
    </source>
</evidence>
<dbReference type="RefSeq" id="WP_099306543.1">
    <property type="nucleotide sequence ID" value="NZ_PDVP01000006.1"/>
</dbReference>
<evidence type="ECO:0008006" key="3">
    <source>
        <dbReference type="Google" id="ProtNLM"/>
    </source>
</evidence>
<organism evidence="1 2">
    <name type="scientific">Zhengella mangrovi</name>
    <dbReference type="NCBI Taxonomy" id="1982044"/>
    <lineage>
        <taxon>Bacteria</taxon>
        <taxon>Pseudomonadati</taxon>
        <taxon>Pseudomonadota</taxon>
        <taxon>Alphaproteobacteria</taxon>
        <taxon>Hyphomicrobiales</taxon>
        <taxon>Notoacmeibacteraceae</taxon>
        <taxon>Zhengella</taxon>
    </lineage>
</organism>
<sequence>MKNYLFFLRALPGKSDEFTDWLLKDLGPRIAATDACASLRVNVAVDSPNTDPLYRQERREGDGFDASLDLACPDEPAFEGLQRGLLADLNDRTEANYGYDVAYLLEKEDPDALRGNPAPGYKIMRGFYFFDDLSPEAARRCWDNHVALALKIHGFDKYVRYWVNKIVTKDAPAIGGATNLQFSSADKFLNNYFTVPDGMEQIQQDIGHFIDRGLARIYTREHILK</sequence>
<dbReference type="EMBL" id="PDVP01000006">
    <property type="protein sequence ID" value="PHP66777.1"/>
    <property type="molecule type" value="Genomic_DNA"/>
</dbReference>
<dbReference type="InterPro" id="IPR011008">
    <property type="entry name" value="Dimeric_a/b-barrel"/>
</dbReference>
<dbReference type="Proteomes" id="UP000221168">
    <property type="component" value="Unassembled WGS sequence"/>
</dbReference>
<keyword evidence="2" id="KW-1185">Reference proteome</keyword>
<name>A0A2G1QML3_9HYPH</name>
<gene>
    <name evidence="1" type="ORF">CSC94_11760</name>
</gene>